<comment type="caution">
    <text evidence="8">The sequence shown here is derived from an EMBL/GenBank/DDBJ whole genome shotgun (WGS) entry which is preliminary data.</text>
</comment>
<dbReference type="InterPro" id="IPR012327">
    <property type="entry name" value="MeTrfase_D12"/>
</dbReference>
<reference evidence="8" key="1">
    <citation type="journal article" date="2020" name="mSystems">
        <title>Genome- and Community-Level Interaction Insights into Carbon Utilization and Element Cycling Functions of Hydrothermarchaeota in Hydrothermal Sediment.</title>
        <authorList>
            <person name="Zhou Z."/>
            <person name="Liu Y."/>
            <person name="Xu W."/>
            <person name="Pan J."/>
            <person name="Luo Z.H."/>
            <person name="Li M."/>
        </authorList>
    </citation>
    <scope>NUCLEOTIDE SEQUENCE [LARGE SCALE GENOMIC DNA]</scope>
    <source>
        <strain evidence="8">SpSt-757</strain>
    </source>
</reference>
<dbReference type="GO" id="GO:0009007">
    <property type="term" value="F:site-specific DNA-methyltransferase (adenine-specific) activity"/>
    <property type="evidence" value="ECO:0007669"/>
    <property type="project" value="UniProtKB-UniRule"/>
</dbReference>
<evidence type="ECO:0000256" key="2">
    <source>
        <dbReference type="ARBA" id="ARBA00011900"/>
    </source>
</evidence>
<dbReference type="GO" id="GO:0032259">
    <property type="term" value="P:methylation"/>
    <property type="evidence" value="ECO:0007669"/>
    <property type="project" value="UniProtKB-KW"/>
</dbReference>
<dbReference type="PIRSF" id="PIRSF000398">
    <property type="entry name" value="M_m6A_EcoRV"/>
    <property type="match status" value="1"/>
</dbReference>
<keyword evidence="4 7" id="KW-0808">Transferase</keyword>
<dbReference type="InterPro" id="IPR002052">
    <property type="entry name" value="DNA_methylase_N6_adenine_CS"/>
</dbReference>
<evidence type="ECO:0000256" key="7">
    <source>
        <dbReference type="RuleBase" id="RU361257"/>
    </source>
</evidence>
<dbReference type="AlphaFoldDB" id="A0A7V3JAS6"/>
<dbReference type="InterPro" id="IPR012263">
    <property type="entry name" value="M_m6A_EcoRV"/>
</dbReference>
<dbReference type="Pfam" id="PF02086">
    <property type="entry name" value="MethyltransfD12"/>
    <property type="match status" value="1"/>
</dbReference>
<evidence type="ECO:0000313" key="8">
    <source>
        <dbReference type="EMBL" id="HFZ09333.1"/>
    </source>
</evidence>
<dbReference type="InterPro" id="IPR023095">
    <property type="entry name" value="Ade_MeTrfase_dom_2"/>
</dbReference>
<dbReference type="EC" id="2.1.1.72" evidence="2 7"/>
<dbReference type="PROSITE" id="PS00092">
    <property type="entry name" value="N6_MTASE"/>
    <property type="match status" value="1"/>
</dbReference>
<keyword evidence="3 7" id="KW-0489">Methyltransferase</keyword>
<protein>
    <recommendedName>
        <fullName evidence="2 7">Site-specific DNA-methyltransferase (adenine-specific)</fullName>
        <ecNumber evidence="2 7">2.1.1.72</ecNumber>
    </recommendedName>
</protein>
<keyword evidence="5 7" id="KW-0949">S-adenosyl-L-methionine</keyword>
<dbReference type="GO" id="GO:0006298">
    <property type="term" value="P:mismatch repair"/>
    <property type="evidence" value="ECO:0007669"/>
    <property type="project" value="TreeGrafter"/>
</dbReference>
<dbReference type="GO" id="GO:0043565">
    <property type="term" value="F:sequence-specific DNA binding"/>
    <property type="evidence" value="ECO:0007669"/>
    <property type="project" value="TreeGrafter"/>
</dbReference>
<dbReference type="InterPro" id="IPR029063">
    <property type="entry name" value="SAM-dependent_MTases_sf"/>
</dbReference>
<evidence type="ECO:0000256" key="1">
    <source>
        <dbReference type="ARBA" id="ARBA00006594"/>
    </source>
</evidence>
<sequence length="279" mass="31950">MKQKSVNIVRYPGGKQRLLNLIIPYLPTADSINGRFIDPFLGGGSIFFALNPKKALLSDINEELINLYSGIRLFPSQVWEIYKSFPKTKEAYYQIRKMDVEGANLAFKAARILYLNRTCFKGMWRHNANGQFNVGYGGQDRRWAIDEEVLKEVARRLKKAILKCSDFEPIISSAQEGDFIFLDPPYKPGERELANAHYVYNRFSYNDHKRLATLLAKATERGIKWAMTTSSHPDILRLFSGNFFIPLSKGTGKFPGLLTDNPKEVLIFNYGEDKDETIF</sequence>
<dbReference type="EMBL" id="DTGG01000129">
    <property type="protein sequence ID" value="HFZ09333.1"/>
    <property type="molecule type" value="Genomic_DNA"/>
</dbReference>
<evidence type="ECO:0000256" key="4">
    <source>
        <dbReference type="ARBA" id="ARBA00022679"/>
    </source>
</evidence>
<dbReference type="NCBIfam" id="TIGR00571">
    <property type="entry name" value="dam"/>
    <property type="match status" value="1"/>
</dbReference>
<dbReference type="PANTHER" id="PTHR30481">
    <property type="entry name" value="DNA ADENINE METHYLASE"/>
    <property type="match status" value="1"/>
</dbReference>
<comment type="similarity">
    <text evidence="1 7">Belongs to the N(4)/N(6)-methyltransferase family.</text>
</comment>
<dbReference type="Gene3D" id="3.40.50.150">
    <property type="entry name" value="Vaccinia Virus protein VP39"/>
    <property type="match status" value="1"/>
</dbReference>
<accession>A0A7V3JAS6</accession>
<proteinExistence type="inferred from homology"/>
<organism evidence="8">
    <name type="scientific">candidate division CPR3 bacterium</name>
    <dbReference type="NCBI Taxonomy" id="2268181"/>
    <lineage>
        <taxon>Bacteria</taxon>
        <taxon>Bacteria division CPR3</taxon>
    </lineage>
</organism>
<dbReference type="GO" id="GO:1904047">
    <property type="term" value="F:S-adenosyl-L-methionine binding"/>
    <property type="evidence" value="ECO:0007669"/>
    <property type="project" value="TreeGrafter"/>
</dbReference>
<dbReference type="PANTHER" id="PTHR30481:SF3">
    <property type="entry name" value="DNA ADENINE METHYLASE"/>
    <property type="match status" value="1"/>
</dbReference>
<gene>
    <name evidence="8" type="ORF">ENV41_04290</name>
</gene>
<dbReference type="Gene3D" id="1.10.1020.10">
    <property type="entry name" value="Adenine-specific Methyltransferase, Domain 2"/>
    <property type="match status" value="1"/>
</dbReference>
<evidence type="ECO:0000256" key="3">
    <source>
        <dbReference type="ARBA" id="ARBA00022603"/>
    </source>
</evidence>
<dbReference type="PRINTS" id="PR00505">
    <property type="entry name" value="D12N6MTFRASE"/>
</dbReference>
<dbReference type="SUPFAM" id="SSF53335">
    <property type="entry name" value="S-adenosyl-L-methionine-dependent methyltransferases"/>
    <property type="match status" value="1"/>
</dbReference>
<evidence type="ECO:0000256" key="6">
    <source>
        <dbReference type="ARBA" id="ARBA00047942"/>
    </source>
</evidence>
<dbReference type="GO" id="GO:0009307">
    <property type="term" value="P:DNA restriction-modification system"/>
    <property type="evidence" value="ECO:0007669"/>
    <property type="project" value="InterPro"/>
</dbReference>
<evidence type="ECO:0000256" key="5">
    <source>
        <dbReference type="ARBA" id="ARBA00022691"/>
    </source>
</evidence>
<comment type="catalytic activity">
    <reaction evidence="6 7">
        <text>a 2'-deoxyadenosine in DNA + S-adenosyl-L-methionine = an N(6)-methyl-2'-deoxyadenosine in DNA + S-adenosyl-L-homocysteine + H(+)</text>
        <dbReference type="Rhea" id="RHEA:15197"/>
        <dbReference type="Rhea" id="RHEA-COMP:12418"/>
        <dbReference type="Rhea" id="RHEA-COMP:12419"/>
        <dbReference type="ChEBI" id="CHEBI:15378"/>
        <dbReference type="ChEBI" id="CHEBI:57856"/>
        <dbReference type="ChEBI" id="CHEBI:59789"/>
        <dbReference type="ChEBI" id="CHEBI:90615"/>
        <dbReference type="ChEBI" id="CHEBI:90616"/>
        <dbReference type="EC" id="2.1.1.72"/>
    </reaction>
</comment>
<name>A0A7V3JAS6_UNCC3</name>